<dbReference type="EMBL" id="LAZR01005430">
    <property type="protein sequence ID" value="KKN00012.1"/>
    <property type="molecule type" value="Genomic_DNA"/>
</dbReference>
<proteinExistence type="predicted"/>
<protein>
    <submittedName>
        <fullName evidence="1">Uncharacterized protein</fullName>
    </submittedName>
</protein>
<name>A0A0F9MKZ9_9ZZZZ</name>
<gene>
    <name evidence="1" type="ORF">LCGC14_1142120</name>
</gene>
<dbReference type="InterPro" id="IPR027417">
    <property type="entry name" value="P-loop_NTPase"/>
</dbReference>
<organism evidence="1">
    <name type="scientific">marine sediment metagenome</name>
    <dbReference type="NCBI Taxonomy" id="412755"/>
    <lineage>
        <taxon>unclassified sequences</taxon>
        <taxon>metagenomes</taxon>
        <taxon>ecological metagenomes</taxon>
    </lineage>
</organism>
<accession>A0A0F9MKZ9</accession>
<evidence type="ECO:0000313" key="1">
    <source>
        <dbReference type="EMBL" id="KKN00012.1"/>
    </source>
</evidence>
<dbReference type="Gene3D" id="3.40.50.300">
    <property type="entry name" value="P-loop containing nucleotide triphosphate hydrolases"/>
    <property type="match status" value="1"/>
</dbReference>
<dbReference type="AlphaFoldDB" id="A0A0F9MKZ9"/>
<reference evidence="1" key="1">
    <citation type="journal article" date="2015" name="Nature">
        <title>Complex archaea that bridge the gap between prokaryotes and eukaryotes.</title>
        <authorList>
            <person name="Spang A."/>
            <person name="Saw J.H."/>
            <person name="Jorgensen S.L."/>
            <person name="Zaremba-Niedzwiedzka K."/>
            <person name="Martijn J."/>
            <person name="Lind A.E."/>
            <person name="van Eijk R."/>
            <person name="Schleper C."/>
            <person name="Guy L."/>
            <person name="Ettema T.J."/>
        </authorList>
    </citation>
    <scope>NUCLEOTIDE SEQUENCE</scope>
</reference>
<comment type="caution">
    <text evidence="1">The sequence shown here is derived from an EMBL/GenBank/DDBJ whole genome shotgun (WGS) entry which is preliminary data.</text>
</comment>
<sequence length="533" mass="63428">MSENRNIILFTGQSGIKVKKCIERIKSKIEREIKTVSVQDYIVESDVEVNDFREFLTKDIFYQVERWNEAFKKGIKDIDKKMIFLSMHSVYSSHSTGEIFSPLNFETLSALRNRIKLLIVFIDDIYDIFRRLTEKDQIFAEIVSKKTDQLDAILQSINSLFFLLEWRQSEIATSRLISNTLGISMFIIATKHPISIVQRLIEKSEEELKIYYIAHPITSIRESDEKVIPDFGSWLNTDVRKIFKEENSILFLPGTIDELRIKDDKKQDVFFPELLRRLNLPYRDPYNITPPMTKRLKLINPLNPFNYDVICSEPSVKQSISSLLRSLYNSIKKQITSRDLNIINQSKDGVIAYRPYYPDHISDGVRSELEYNFQLKRKQSRRKNLILSVNEDIGRKRIKAFFTFYSSSGEKLTPDQEDKLQDICDLWCEDQNILRIFFDKNNYAKQFENLIKKVSEIMGDIYRPKTDADEHRTFIEPIYKKRYEQIHKNFDKLEEDLFKDIFENYIDKDDFYYKYDWSEDLNINELIENYFKK</sequence>